<name>A0A1H2PSY9_9BURK</name>
<proteinExistence type="predicted"/>
<dbReference type="AlphaFoldDB" id="A0A1H2PSY9"/>
<evidence type="ECO:0000313" key="2">
    <source>
        <dbReference type="EMBL" id="SDV49315.1"/>
    </source>
</evidence>
<organism evidence="2 3">
    <name type="scientific">Chitinasiproducens palmae</name>
    <dbReference type="NCBI Taxonomy" id="1770053"/>
    <lineage>
        <taxon>Bacteria</taxon>
        <taxon>Pseudomonadati</taxon>
        <taxon>Pseudomonadota</taxon>
        <taxon>Betaproteobacteria</taxon>
        <taxon>Burkholderiales</taxon>
        <taxon>Burkholderiaceae</taxon>
        <taxon>Chitinasiproducens</taxon>
    </lineage>
</organism>
<feature type="region of interest" description="Disordered" evidence="1">
    <location>
        <begin position="380"/>
        <end position="399"/>
    </location>
</feature>
<sequence length="504" mass="53325">MTTLCGTADGDAAKSPATPCNAAREGRRPNIGPVGAAVHYPRLTRPRGHAPKRPASAVLFCLLWTVLLAPSSRSLYAAENSARRTAPANAAIAAIATDAGDVSLRGFSFGVIGNLPRSEAEIGAADTVLASLALGDVAFVIDAGNIKGADENCSDRLYERRYDWLQRAPLPVIFLPGENDWVACEYLGTDASDPVQRLDALRARFFPDSRSLGAVKLSLSRQSSYAGFHAYRENTRWRVGGVTFATLSVVGMNNHYVRDGGRNGEFEDRTVANRVWLERTVALARRDRSRALIIVVGVNPWSSAPAGEWQRWWRALTGASIDPYRELRRDLLKAVDAFDGPVYLIHRISTASAVLPPSNRKTTAAGTAVAGLSVAGSHAAASRSPSSGPAIASAPAPAADDVNANTDSGLAIVSITRDGPRATKAGAGTWHGRFGWLRISLSAGRAPTTSAHWYGLDASAVASRSETAASPLPTAADRGAFFPAVNDVLAPDLPPLPPSRPGPR</sequence>
<accession>A0A1H2PSY9</accession>
<reference evidence="3" key="1">
    <citation type="submission" date="2016-09" db="EMBL/GenBank/DDBJ databases">
        <authorList>
            <person name="Varghese N."/>
            <person name="Submissions S."/>
        </authorList>
    </citation>
    <scope>NUCLEOTIDE SEQUENCE [LARGE SCALE GENOMIC DNA]</scope>
    <source>
        <strain evidence="3">JS23</strain>
    </source>
</reference>
<dbReference type="InterPro" id="IPR029052">
    <property type="entry name" value="Metallo-depent_PP-like"/>
</dbReference>
<evidence type="ECO:0000256" key="1">
    <source>
        <dbReference type="SAM" id="MobiDB-lite"/>
    </source>
</evidence>
<dbReference type="SUPFAM" id="SSF56300">
    <property type="entry name" value="Metallo-dependent phosphatases"/>
    <property type="match status" value="1"/>
</dbReference>
<dbReference type="Proteomes" id="UP000243719">
    <property type="component" value="Unassembled WGS sequence"/>
</dbReference>
<gene>
    <name evidence="2" type="ORF">SAMN05216551_107234</name>
</gene>
<feature type="region of interest" description="Disordered" evidence="1">
    <location>
        <begin position="1"/>
        <end position="28"/>
    </location>
</feature>
<dbReference type="STRING" id="1770053.SAMN05216551_107234"/>
<evidence type="ECO:0008006" key="4">
    <source>
        <dbReference type="Google" id="ProtNLM"/>
    </source>
</evidence>
<dbReference type="RefSeq" id="WP_091909174.1">
    <property type="nucleotide sequence ID" value="NZ_FNLO01000007.1"/>
</dbReference>
<keyword evidence="3" id="KW-1185">Reference proteome</keyword>
<dbReference type="EMBL" id="FNLO01000007">
    <property type="protein sequence ID" value="SDV49315.1"/>
    <property type="molecule type" value="Genomic_DNA"/>
</dbReference>
<dbReference type="OrthoDB" id="58809at2"/>
<protein>
    <recommendedName>
        <fullName evidence="4">Calcineurin-like phosphoesterase domain-containing protein</fullName>
    </recommendedName>
</protein>
<evidence type="ECO:0000313" key="3">
    <source>
        <dbReference type="Proteomes" id="UP000243719"/>
    </source>
</evidence>